<dbReference type="SUPFAM" id="SSF101936">
    <property type="entry name" value="DNA-binding pseudobarrel domain"/>
    <property type="match status" value="1"/>
</dbReference>
<reference evidence="7 8" key="1">
    <citation type="journal article" date="2015" name="Proc. Natl. Acad. Sci. U.S.A.">
        <title>The resurrection genome of Boea hygrometrica: A blueprint for survival of dehydration.</title>
        <authorList>
            <person name="Xiao L."/>
            <person name="Yang G."/>
            <person name="Zhang L."/>
            <person name="Yang X."/>
            <person name="Zhao S."/>
            <person name="Ji Z."/>
            <person name="Zhou Q."/>
            <person name="Hu M."/>
            <person name="Wang Y."/>
            <person name="Chen M."/>
            <person name="Xu Y."/>
            <person name="Jin H."/>
            <person name="Xiao X."/>
            <person name="Hu G."/>
            <person name="Bao F."/>
            <person name="Hu Y."/>
            <person name="Wan P."/>
            <person name="Li L."/>
            <person name="Deng X."/>
            <person name="Kuang T."/>
            <person name="Xiang C."/>
            <person name="Zhu J.K."/>
            <person name="Oliver M.J."/>
            <person name="He Y."/>
        </authorList>
    </citation>
    <scope>NUCLEOTIDE SEQUENCE [LARGE SCALE GENOMIC DNA]</scope>
    <source>
        <strain evidence="8">cv. XS01</strain>
    </source>
</reference>
<dbReference type="GO" id="GO:0003700">
    <property type="term" value="F:DNA-binding transcription factor activity"/>
    <property type="evidence" value="ECO:0007669"/>
    <property type="project" value="InterPro"/>
</dbReference>
<evidence type="ECO:0000313" key="8">
    <source>
        <dbReference type="Proteomes" id="UP000250235"/>
    </source>
</evidence>
<evidence type="ECO:0000259" key="6">
    <source>
        <dbReference type="SMART" id="SM01019"/>
    </source>
</evidence>
<dbReference type="Proteomes" id="UP000250235">
    <property type="component" value="Unassembled WGS sequence"/>
</dbReference>
<dbReference type="InterPro" id="IPR044800">
    <property type="entry name" value="LEC2-like"/>
</dbReference>
<evidence type="ECO:0000256" key="5">
    <source>
        <dbReference type="ARBA" id="ARBA00023242"/>
    </source>
</evidence>
<accession>A0A2Z6ZYF7</accession>
<evidence type="ECO:0000256" key="2">
    <source>
        <dbReference type="ARBA" id="ARBA00023015"/>
    </source>
</evidence>
<dbReference type="PANTHER" id="PTHR31140">
    <property type="entry name" value="B3 DOMAIN-CONTAINING TRANSCRIPTION FACTOR ABI3"/>
    <property type="match status" value="1"/>
</dbReference>
<dbReference type="InterPro" id="IPR003340">
    <property type="entry name" value="B3_DNA-bd"/>
</dbReference>
<dbReference type="GO" id="GO:0005634">
    <property type="term" value="C:nucleus"/>
    <property type="evidence" value="ECO:0007669"/>
    <property type="project" value="UniProtKB-SubCell"/>
</dbReference>
<dbReference type="PANTHER" id="PTHR31140:SF58">
    <property type="entry name" value="DNA-BINDING PROTEIN RAV1"/>
    <property type="match status" value="1"/>
</dbReference>
<dbReference type="EMBL" id="KV020870">
    <property type="protein sequence ID" value="KZV14338.1"/>
    <property type="molecule type" value="Genomic_DNA"/>
</dbReference>
<dbReference type="CDD" id="cd10017">
    <property type="entry name" value="B3_DNA"/>
    <property type="match status" value="1"/>
</dbReference>
<keyword evidence="4" id="KW-0804">Transcription</keyword>
<keyword evidence="5" id="KW-0539">Nucleus</keyword>
<dbReference type="AlphaFoldDB" id="A0A2Z6ZYF7"/>
<name>A0A2Z6ZYF7_9LAMI</name>
<dbReference type="SMART" id="SM01019">
    <property type="entry name" value="B3"/>
    <property type="match status" value="1"/>
</dbReference>
<organism evidence="7 8">
    <name type="scientific">Dorcoceras hygrometricum</name>
    <dbReference type="NCBI Taxonomy" id="472368"/>
    <lineage>
        <taxon>Eukaryota</taxon>
        <taxon>Viridiplantae</taxon>
        <taxon>Streptophyta</taxon>
        <taxon>Embryophyta</taxon>
        <taxon>Tracheophyta</taxon>
        <taxon>Spermatophyta</taxon>
        <taxon>Magnoliopsida</taxon>
        <taxon>eudicotyledons</taxon>
        <taxon>Gunneridae</taxon>
        <taxon>Pentapetalae</taxon>
        <taxon>asterids</taxon>
        <taxon>lamiids</taxon>
        <taxon>Lamiales</taxon>
        <taxon>Gesneriaceae</taxon>
        <taxon>Didymocarpoideae</taxon>
        <taxon>Trichosporeae</taxon>
        <taxon>Loxocarpinae</taxon>
        <taxon>Dorcoceras</taxon>
    </lineage>
</organism>
<protein>
    <recommendedName>
        <fullName evidence="6">TF-B3 domain-containing protein</fullName>
    </recommendedName>
</protein>
<dbReference type="GO" id="GO:0003677">
    <property type="term" value="F:DNA binding"/>
    <property type="evidence" value="ECO:0007669"/>
    <property type="project" value="UniProtKB-KW"/>
</dbReference>
<keyword evidence="2" id="KW-0805">Transcription regulation</keyword>
<keyword evidence="8" id="KW-1185">Reference proteome</keyword>
<keyword evidence="3" id="KW-0238">DNA-binding</keyword>
<evidence type="ECO:0000256" key="3">
    <source>
        <dbReference type="ARBA" id="ARBA00023125"/>
    </source>
</evidence>
<gene>
    <name evidence="7" type="ORF">F511_43652</name>
</gene>
<comment type="subcellular location">
    <subcellularLocation>
        <location evidence="1">Nucleus</location>
    </subcellularLocation>
</comment>
<dbReference type="Gene3D" id="2.40.330.10">
    <property type="entry name" value="DNA-binding pseudobarrel domain"/>
    <property type="match status" value="1"/>
</dbReference>
<dbReference type="Pfam" id="PF02362">
    <property type="entry name" value="B3"/>
    <property type="match status" value="1"/>
</dbReference>
<dbReference type="InterPro" id="IPR015300">
    <property type="entry name" value="DNA-bd_pseudobarrel_sf"/>
</dbReference>
<evidence type="ECO:0000256" key="4">
    <source>
        <dbReference type="ARBA" id="ARBA00023163"/>
    </source>
</evidence>
<evidence type="ECO:0000313" key="7">
    <source>
        <dbReference type="EMBL" id="KZV14338.1"/>
    </source>
</evidence>
<feature type="domain" description="TF-B3" evidence="6">
    <location>
        <begin position="85"/>
        <end position="177"/>
    </location>
</feature>
<sequence>MEEQQISLFVTSNAPTPLSDSESSMYPYPVEYAAPNYEASCVMPGVVNGMDSGVRTYVPTKVTFGFDLLKPRMLNLRLSNAHPLSSVVLIPSDVGKLNQLAIPNRFAIKHFPPIGGDEGDDVEVVFFDMSTKLWKFWYCYWSRSQPTFLPDNAFVKENCLKPKDMVSFSAYERTDGG</sequence>
<evidence type="ECO:0000256" key="1">
    <source>
        <dbReference type="ARBA" id="ARBA00004123"/>
    </source>
</evidence>
<proteinExistence type="predicted"/>